<dbReference type="Gene3D" id="1.20.120.450">
    <property type="entry name" value="dinb family like domain"/>
    <property type="match status" value="1"/>
</dbReference>
<evidence type="ECO:0000313" key="3">
    <source>
        <dbReference type="EMBL" id="WZN41116.1"/>
    </source>
</evidence>
<reference evidence="4" key="1">
    <citation type="submission" date="2024-03" db="EMBL/GenBank/DDBJ databases">
        <title>Chitinophaga horti sp. nov., isolated from garden soil.</title>
        <authorList>
            <person name="Lee D.S."/>
            <person name="Han D.M."/>
            <person name="Baek J.H."/>
            <person name="Choi D.G."/>
            <person name="Jeon J.H."/>
            <person name="Jeon C.O."/>
        </authorList>
    </citation>
    <scope>NUCLEOTIDE SEQUENCE [LARGE SCALE GENOMIC DNA]</scope>
    <source>
        <strain evidence="4">GPA1</strain>
    </source>
</reference>
<evidence type="ECO:0000256" key="2">
    <source>
        <dbReference type="ARBA" id="ARBA00022723"/>
    </source>
</evidence>
<organism evidence="3 4">
    <name type="scientific">Chitinophaga pollutisoli</name>
    <dbReference type="NCBI Taxonomy" id="3133966"/>
    <lineage>
        <taxon>Bacteria</taxon>
        <taxon>Pseudomonadati</taxon>
        <taxon>Bacteroidota</taxon>
        <taxon>Chitinophagia</taxon>
        <taxon>Chitinophagales</taxon>
        <taxon>Chitinophagaceae</taxon>
        <taxon>Chitinophaga</taxon>
    </lineage>
</organism>
<dbReference type="EMBL" id="CP149822">
    <property type="protein sequence ID" value="WZN41116.1"/>
    <property type="molecule type" value="Genomic_DNA"/>
</dbReference>
<evidence type="ECO:0000313" key="4">
    <source>
        <dbReference type="Proteomes" id="UP001485459"/>
    </source>
</evidence>
<dbReference type="RefSeq" id="WP_341835975.1">
    <property type="nucleotide sequence ID" value="NZ_CP149822.1"/>
</dbReference>
<dbReference type="PANTHER" id="PTHR37302">
    <property type="entry name" value="SLR1116 PROTEIN"/>
    <property type="match status" value="1"/>
</dbReference>
<keyword evidence="2" id="KW-0479">Metal-binding</keyword>
<dbReference type="SUPFAM" id="SSF109854">
    <property type="entry name" value="DinB/YfiT-like putative metalloenzymes"/>
    <property type="match status" value="1"/>
</dbReference>
<dbReference type="PANTHER" id="PTHR37302:SF3">
    <property type="entry name" value="DAMAGE-INDUCIBLE PROTEIN DINB"/>
    <property type="match status" value="1"/>
</dbReference>
<gene>
    <name evidence="3" type="ORF">WJU16_24440</name>
</gene>
<comment type="similarity">
    <text evidence="1">Belongs to the DinB family.</text>
</comment>
<dbReference type="InterPro" id="IPR034660">
    <property type="entry name" value="DinB/YfiT-like"/>
</dbReference>
<dbReference type="Proteomes" id="UP001485459">
    <property type="component" value="Chromosome"/>
</dbReference>
<protein>
    <submittedName>
        <fullName evidence="3">DinB family protein</fullName>
    </submittedName>
</protein>
<dbReference type="Pfam" id="PF05163">
    <property type="entry name" value="DinB"/>
    <property type="match status" value="1"/>
</dbReference>
<dbReference type="InterPro" id="IPR007837">
    <property type="entry name" value="DinB"/>
</dbReference>
<evidence type="ECO:0000256" key="1">
    <source>
        <dbReference type="ARBA" id="ARBA00008635"/>
    </source>
</evidence>
<name>A0ABZ2YMV4_9BACT</name>
<keyword evidence="4" id="KW-1185">Reference proteome</keyword>
<sequence>MQTTFATAAPALTVSTLLQDYASYNHWANTTLASWLRTKPEDNMNIMVPSSFSSIRATLLHIWATENYWLAMICQKEYVPIDAEHYDGDFDSIIDGLLETSERLVAFTDTLEEDAATGELFYDSPWVKGFRPLVQYGLHVFNHSTYHRGQIVTIGRGIGYKDAPMTDFNFYNFFAK</sequence>
<accession>A0ABZ2YMV4</accession>
<proteinExistence type="inferred from homology"/>